<dbReference type="Gene3D" id="3.40.30.10">
    <property type="entry name" value="Glutaredoxin"/>
    <property type="match status" value="1"/>
</dbReference>
<reference evidence="1" key="1">
    <citation type="submission" date="2018-05" db="EMBL/GenBank/DDBJ databases">
        <authorList>
            <person name="Lanie J.A."/>
            <person name="Ng W.-L."/>
            <person name="Kazmierczak K.M."/>
            <person name="Andrzejewski T.M."/>
            <person name="Davidsen T.M."/>
            <person name="Wayne K.J."/>
            <person name="Tettelin H."/>
            <person name="Glass J.I."/>
            <person name="Rusch D."/>
            <person name="Podicherti R."/>
            <person name="Tsui H.-C.T."/>
            <person name="Winkler M.E."/>
        </authorList>
    </citation>
    <scope>NUCLEOTIDE SEQUENCE</scope>
</reference>
<dbReference type="PANTHER" id="PTHR12289">
    <property type="entry name" value="METAXIN RELATED"/>
    <property type="match status" value="1"/>
</dbReference>
<evidence type="ECO:0000313" key="1">
    <source>
        <dbReference type="EMBL" id="SVA14575.1"/>
    </source>
</evidence>
<evidence type="ECO:0008006" key="2">
    <source>
        <dbReference type="Google" id="ProtNLM"/>
    </source>
</evidence>
<dbReference type="PANTHER" id="PTHR12289:SF67">
    <property type="match status" value="1"/>
</dbReference>
<dbReference type="InterPro" id="IPR050931">
    <property type="entry name" value="Mito_Protein_Transport_Metaxin"/>
</dbReference>
<gene>
    <name evidence="1" type="ORF">METZ01_LOCUS67429</name>
</gene>
<name>A0A381TEL6_9ZZZZ</name>
<proteinExistence type="predicted"/>
<dbReference type="GO" id="GO:0005737">
    <property type="term" value="C:cytoplasm"/>
    <property type="evidence" value="ECO:0007669"/>
    <property type="project" value="TreeGrafter"/>
</dbReference>
<dbReference type="SUPFAM" id="SSF47616">
    <property type="entry name" value="GST C-terminal domain-like"/>
    <property type="match status" value="1"/>
</dbReference>
<dbReference type="Gene3D" id="1.20.1050.10">
    <property type="match status" value="2"/>
</dbReference>
<protein>
    <recommendedName>
        <fullName evidence="2">GST C-terminal domain-containing protein</fullName>
    </recommendedName>
</protein>
<organism evidence="1">
    <name type="scientific">marine metagenome</name>
    <dbReference type="NCBI Taxonomy" id="408172"/>
    <lineage>
        <taxon>unclassified sequences</taxon>
        <taxon>metagenomes</taxon>
        <taxon>ecological metagenomes</taxon>
    </lineage>
</organism>
<sequence length="290" mass="33831">VPLVVTPEKTGLQDSTPIIKLLEHEYQNNSVSPPETHTAFVARILEEYADEWLNKAMFHYRWRYEDDQMSASERFVALMIPAWANKIPLLNRVLQRKFAATIRKRMISRLWVVGSNKNTETQIEQSLNVFLNLSEKHFQDRPYFFGFRPSIADFGIWGQVYNMWTDPTVNQIIESSYPETLKWIKRMLHPKLEGEFESWENLEATLMPILKQELADVFMPWLEANNKALAKGEKELSVKIKGKDFTHSVGSPQKYHAKSFAMLLEEYNDIPDKTKLDAVLQEAGLINYFK</sequence>
<feature type="non-terminal residue" evidence="1">
    <location>
        <position position="1"/>
    </location>
</feature>
<accession>A0A381TEL6</accession>
<dbReference type="AlphaFoldDB" id="A0A381TEL6"/>
<dbReference type="InterPro" id="IPR036282">
    <property type="entry name" value="Glutathione-S-Trfase_C_sf"/>
</dbReference>
<dbReference type="EMBL" id="UINC01004472">
    <property type="protein sequence ID" value="SVA14575.1"/>
    <property type="molecule type" value="Genomic_DNA"/>
</dbReference>